<keyword evidence="4" id="KW-1185">Reference proteome</keyword>
<comment type="caution">
    <text evidence="3">The sequence shown here is derived from an EMBL/GenBank/DDBJ whole genome shotgun (WGS) entry which is preliminary data.</text>
</comment>
<dbReference type="GO" id="GO:0002098">
    <property type="term" value="P:tRNA wobble uridine modification"/>
    <property type="evidence" value="ECO:0007669"/>
    <property type="project" value="TreeGrafter"/>
</dbReference>
<dbReference type="Proteomes" id="UP001165427">
    <property type="component" value="Unassembled WGS sequence"/>
</dbReference>
<dbReference type="GO" id="GO:0005829">
    <property type="term" value="C:cytosol"/>
    <property type="evidence" value="ECO:0007669"/>
    <property type="project" value="TreeGrafter"/>
</dbReference>
<feature type="transmembrane region" description="Helical" evidence="1">
    <location>
        <begin position="44"/>
        <end position="65"/>
    </location>
</feature>
<reference evidence="3" key="1">
    <citation type="submission" date="2022-04" db="EMBL/GenBank/DDBJ databases">
        <title>Desulfatitalea alkaliphila sp. nov., a novel anaerobic sulfate-reducing bacterium isolated from terrestrial mud volcano, Taman Peninsula, Russia.</title>
        <authorList>
            <person name="Khomyakova M.A."/>
            <person name="Merkel A.Y."/>
            <person name="Slobodkin A.I."/>
        </authorList>
    </citation>
    <scope>NUCLEOTIDE SEQUENCE</scope>
    <source>
        <strain evidence="3">M08but</strain>
    </source>
</reference>
<sequence length="516" mass="58041">MKPAQTLIRRFGRLRLAAALLTALPLLLLPLLGVLWLWQNRWQSYWMIALGGCALLGYGLHLLLARLERKRIMARTTGPDPLWPPSADAAWQSVAQMADRATPQQWPLNDVEKLARLGRDTLEQVARHYHPHRDAPLLELTVPHALLIIEQAARELRREVVDHIPFSHRLTIGTLLRANRLRELSKTYEPWYRAGRAIVSPYSALFSELRRTVAGTIVGYGVDKLKTWLLQEYVRKVGYYAIALYSGRMLLEDAPSVAASVPRTDADPAETPDGADAEDEPLRILVLGRANAGKSSLINALFGRLTSATDILPHTTRRITAHRLERDGIPLAEVIDAPGSDTELLDDKAFNKAAAGADLILWVTAAHRPDRQPERAQLDRLRALYADNPARRTPPILVVVSHIDLLRPARQWSPPYDLSRPEDPKARTIAAATAAVAQDLNTPPARTIPVCLAPERTYNVEDTLWAAILAHQDDARRARFLRCLETRRRQENWHLAWRQLANTGRLLLEVPKRLLS</sequence>
<dbReference type="GO" id="GO:0030488">
    <property type="term" value="P:tRNA methylation"/>
    <property type="evidence" value="ECO:0007669"/>
    <property type="project" value="TreeGrafter"/>
</dbReference>
<feature type="domain" description="G" evidence="2">
    <location>
        <begin position="283"/>
        <end position="380"/>
    </location>
</feature>
<keyword evidence="1" id="KW-0812">Transmembrane</keyword>
<dbReference type="SUPFAM" id="SSF52540">
    <property type="entry name" value="P-loop containing nucleoside triphosphate hydrolases"/>
    <property type="match status" value="1"/>
</dbReference>
<dbReference type="GO" id="GO:0005525">
    <property type="term" value="F:GTP binding"/>
    <property type="evidence" value="ECO:0007669"/>
    <property type="project" value="InterPro"/>
</dbReference>
<dbReference type="AlphaFoldDB" id="A0AA41R690"/>
<name>A0AA41R690_9BACT</name>
<dbReference type="InterPro" id="IPR027417">
    <property type="entry name" value="P-loop_NTPase"/>
</dbReference>
<dbReference type="InterPro" id="IPR006073">
    <property type="entry name" value="GTP-bd"/>
</dbReference>
<proteinExistence type="predicted"/>
<keyword evidence="1" id="KW-0472">Membrane</keyword>
<feature type="transmembrane region" description="Helical" evidence="1">
    <location>
        <begin position="16"/>
        <end position="38"/>
    </location>
</feature>
<evidence type="ECO:0000259" key="2">
    <source>
        <dbReference type="Pfam" id="PF01926"/>
    </source>
</evidence>
<dbReference type="CDD" id="cd00882">
    <property type="entry name" value="Ras_like_GTPase"/>
    <property type="match status" value="1"/>
</dbReference>
<dbReference type="EMBL" id="JALJRB010000018">
    <property type="protein sequence ID" value="MCJ8501920.1"/>
    <property type="molecule type" value="Genomic_DNA"/>
</dbReference>
<dbReference type="Gene3D" id="3.40.50.300">
    <property type="entry name" value="P-loop containing nucleotide triphosphate hydrolases"/>
    <property type="match status" value="1"/>
</dbReference>
<organism evidence="3 4">
    <name type="scientific">Desulfatitalea alkaliphila</name>
    <dbReference type="NCBI Taxonomy" id="2929485"/>
    <lineage>
        <taxon>Bacteria</taxon>
        <taxon>Pseudomonadati</taxon>
        <taxon>Thermodesulfobacteriota</taxon>
        <taxon>Desulfobacteria</taxon>
        <taxon>Desulfobacterales</taxon>
        <taxon>Desulfosarcinaceae</taxon>
        <taxon>Desulfatitalea</taxon>
    </lineage>
</organism>
<dbReference type="RefSeq" id="WP_246911360.1">
    <property type="nucleotide sequence ID" value="NZ_JALJRB010000018.1"/>
</dbReference>
<keyword evidence="1" id="KW-1133">Transmembrane helix</keyword>
<accession>A0AA41R690</accession>
<dbReference type="PANTHER" id="PTHR42714">
    <property type="entry name" value="TRNA MODIFICATION GTPASE GTPBP3"/>
    <property type="match status" value="1"/>
</dbReference>
<protein>
    <submittedName>
        <fullName evidence="3">GTPase domain-containing protein</fullName>
    </submittedName>
</protein>
<evidence type="ECO:0000256" key="1">
    <source>
        <dbReference type="SAM" id="Phobius"/>
    </source>
</evidence>
<evidence type="ECO:0000313" key="3">
    <source>
        <dbReference type="EMBL" id="MCJ8501920.1"/>
    </source>
</evidence>
<dbReference type="PANTHER" id="PTHR42714:SF2">
    <property type="entry name" value="TRNA MODIFICATION GTPASE GTPBP3, MITOCHONDRIAL"/>
    <property type="match status" value="1"/>
</dbReference>
<dbReference type="Pfam" id="PF01926">
    <property type="entry name" value="MMR_HSR1"/>
    <property type="match status" value="1"/>
</dbReference>
<gene>
    <name evidence="3" type="ORF">MRX98_15150</name>
</gene>
<evidence type="ECO:0000313" key="4">
    <source>
        <dbReference type="Proteomes" id="UP001165427"/>
    </source>
</evidence>